<organism evidence="2 3">
    <name type="scientific">Diversispora eburnea</name>
    <dbReference type="NCBI Taxonomy" id="1213867"/>
    <lineage>
        <taxon>Eukaryota</taxon>
        <taxon>Fungi</taxon>
        <taxon>Fungi incertae sedis</taxon>
        <taxon>Mucoromycota</taxon>
        <taxon>Glomeromycotina</taxon>
        <taxon>Glomeromycetes</taxon>
        <taxon>Diversisporales</taxon>
        <taxon>Diversisporaceae</taxon>
        <taxon>Diversispora</taxon>
    </lineage>
</organism>
<dbReference type="PANTHER" id="PTHR45841">
    <property type="entry name" value="MRNA TURNOVER PROTEIN 4 MRTO4"/>
    <property type="match status" value="1"/>
</dbReference>
<sequence length="108" mass="12377">MKKVFESELDKNLDELSSLMEGQTGILCTNEKVETVLEDLKNFVKPDFARTNSIINQTIIIPRGVIKYGRLPSKINLKQKLMIQDDYVVCQNGDKLTENQAHLLQNLR</sequence>
<reference evidence="2" key="1">
    <citation type="submission" date="2021-06" db="EMBL/GenBank/DDBJ databases">
        <authorList>
            <person name="Kallberg Y."/>
            <person name="Tangrot J."/>
            <person name="Rosling A."/>
        </authorList>
    </citation>
    <scope>NUCLEOTIDE SEQUENCE</scope>
    <source>
        <strain evidence="2">AZ414A</strain>
    </source>
</reference>
<dbReference type="GO" id="GO:0006364">
    <property type="term" value="P:rRNA processing"/>
    <property type="evidence" value="ECO:0007669"/>
    <property type="project" value="TreeGrafter"/>
</dbReference>
<dbReference type="EMBL" id="CAJVPK010000156">
    <property type="protein sequence ID" value="CAG8462184.1"/>
    <property type="molecule type" value="Genomic_DNA"/>
</dbReference>
<dbReference type="Gene3D" id="3.30.70.1730">
    <property type="match status" value="1"/>
</dbReference>
<proteinExistence type="inferred from homology"/>
<evidence type="ECO:0000313" key="2">
    <source>
        <dbReference type="EMBL" id="CAG8462184.1"/>
    </source>
</evidence>
<protein>
    <submittedName>
        <fullName evidence="2">3796_t:CDS:1</fullName>
    </submittedName>
</protein>
<dbReference type="GO" id="GO:0000956">
    <property type="term" value="P:nuclear-transcribed mRNA catabolic process"/>
    <property type="evidence" value="ECO:0007669"/>
    <property type="project" value="TreeGrafter"/>
</dbReference>
<evidence type="ECO:0000313" key="3">
    <source>
        <dbReference type="Proteomes" id="UP000789706"/>
    </source>
</evidence>
<dbReference type="InterPro" id="IPR043141">
    <property type="entry name" value="Ribosomal_uL10-like_sf"/>
</dbReference>
<dbReference type="AlphaFoldDB" id="A0A9N8VVU4"/>
<dbReference type="GO" id="GO:0003723">
    <property type="term" value="F:RNA binding"/>
    <property type="evidence" value="ECO:0007669"/>
    <property type="project" value="TreeGrafter"/>
</dbReference>
<dbReference type="PANTHER" id="PTHR45841:SF1">
    <property type="entry name" value="MRNA TURNOVER PROTEIN 4 HOMOLOG"/>
    <property type="match status" value="1"/>
</dbReference>
<dbReference type="SUPFAM" id="SSF160369">
    <property type="entry name" value="Ribosomal protein L10-like"/>
    <property type="match status" value="1"/>
</dbReference>
<dbReference type="InterPro" id="IPR051742">
    <property type="entry name" value="Ribosome_Assembly_uL10"/>
</dbReference>
<dbReference type="InterPro" id="IPR043164">
    <property type="entry name" value="Ribosomal_uL10-like_insert_sf"/>
</dbReference>
<keyword evidence="3" id="KW-1185">Reference proteome</keyword>
<dbReference type="GO" id="GO:0042273">
    <property type="term" value="P:ribosomal large subunit biogenesis"/>
    <property type="evidence" value="ECO:0007669"/>
    <property type="project" value="TreeGrafter"/>
</dbReference>
<dbReference type="GO" id="GO:0030687">
    <property type="term" value="C:preribosome, large subunit precursor"/>
    <property type="evidence" value="ECO:0007669"/>
    <property type="project" value="TreeGrafter"/>
</dbReference>
<gene>
    <name evidence="2" type="ORF">DEBURN_LOCUS2740</name>
</gene>
<evidence type="ECO:0000256" key="1">
    <source>
        <dbReference type="ARBA" id="ARBA00008889"/>
    </source>
</evidence>
<comment type="similarity">
    <text evidence="1">Belongs to the universal ribosomal protein uL10 family.</text>
</comment>
<dbReference type="OrthoDB" id="10262308at2759"/>
<comment type="caution">
    <text evidence="2">The sequence shown here is derived from an EMBL/GenBank/DDBJ whole genome shotgun (WGS) entry which is preliminary data.</text>
</comment>
<dbReference type="Gene3D" id="3.90.105.20">
    <property type="match status" value="1"/>
</dbReference>
<accession>A0A9N8VVU4</accession>
<name>A0A9N8VVU4_9GLOM</name>
<dbReference type="Proteomes" id="UP000789706">
    <property type="component" value="Unassembled WGS sequence"/>
</dbReference>
<dbReference type="GO" id="GO:0005730">
    <property type="term" value="C:nucleolus"/>
    <property type="evidence" value="ECO:0007669"/>
    <property type="project" value="TreeGrafter"/>
</dbReference>